<reference evidence="8" key="1">
    <citation type="submission" date="2023-03" db="EMBL/GenBank/DDBJ databases">
        <title>Massive genome expansion in bonnet fungi (Mycena s.s.) driven by repeated elements and novel gene families across ecological guilds.</title>
        <authorList>
            <consortium name="Lawrence Berkeley National Laboratory"/>
            <person name="Harder C.B."/>
            <person name="Miyauchi S."/>
            <person name="Viragh M."/>
            <person name="Kuo A."/>
            <person name="Thoen E."/>
            <person name="Andreopoulos B."/>
            <person name="Lu D."/>
            <person name="Skrede I."/>
            <person name="Drula E."/>
            <person name="Henrissat B."/>
            <person name="Morin E."/>
            <person name="Kohler A."/>
            <person name="Barry K."/>
            <person name="LaButti K."/>
            <person name="Morin E."/>
            <person name="Salamov A."/>
            <person name="Lipzen A."/>
            <person name="Mereny Z."/>
            <person name="Hegedus B."/>
            <person name="Baldrian P."/>
            <person name="Stursova M."/>
            <person name="Weitz H."/>
            <person name="Taylor A."/>
            <person name="Grigoriev I.V."/>
            <person name="Nagy L.G."/>
            <person name="Martin F."/>
            <person name="Kauserud H."/>
        </authorList>
    </citation>
    <scope>NUCLEOTIDE SEQUENCE</scope>
    <source>
        <strain evidence="8">CBHHK200</strain>
    </source>
</reference>
<accession>A0AAD6TJ55</accession>
<comment type="caution">
    <text evidence="8">The sequence shown here is derived from an EMBL/GenBank/DDBJ whole genome shotgun (WGS) entry which is preliminary data.</text>
</comment>
<dbReference type="EMBL" id="JARJCM010000004">
    <property type="protein sequence ID" value="KAJ7045940.1"/>
    <property type="molecule type" value="Genomic_DNA"/>
</dbReference>
<evidence type="ECO:0000256" key="2">
    <source>
        <dbReference type="ARBA" id="ARBA00009199"/>
    </source>
</evidence>
<dbReference type="PIRSF" id="PIRSF001221">
    <property type="entry name" value="Amidase_fungi"/>
    <property type="match status" value="1"/>
</dbReference>
<feature type="binding site" evidence="6">
    <location>
        <position position="183"/>
    </location>
    <ligand>
        <name>substrate</name>
    </ligand>
</feature>
<dbReference type="Proteomes" id="UP001218188">
    <property type="component" value="Unassembled WGS sequence"/>
</dbReference>
<dbReference type="PANTHER" id="PTHR45847:SF6">
    <property type="entry name" value="FATTY ACID AMIDE HYDROLASE"/>
    <property type="match status" value="1"/>
</dbReference>
<dbReference type="FunFam" id="3.90.1300.10:FF:000003">
    <property type="entry name" value="Amidase signature enzyme"/>
    <property type="match status" value="1"/>
</dbReference>
<dbReference type="EC" id="3.5.1.4" evidence="3"/>
<dbReference type="AlphaFoldDB" id="A0AAD6TJ55"/>
<dbReference type="Pfam" id="PF01425">
    <property type="entry name" value="Amidase"/>
    <property type="match status" value="1"/>
</dbReference>
<organism evidence="8 9">
    <name type="scientific">Mycena alexandri</name>
    <dbReference type="NCBI Taxonomy" id="1745969"/>
    <lineage>
        <taxon>Eukaryota</taxon>
        <taxon>Fungi</taxon>
        <taxon>Dikarya</taxon>
        <taxon>Basidiomycota</taxon>
        <taxon>Agaricomycotina</taxon>
        <taxon>Agaricomycetes</taxon>
        <taxon>Agaricomycetidae</taxon>
        <taxon>Agaricales</taxon>
        <taxon>Marasmiineae</taxon>
        <taxon>Mycenaceae</taxon>
        <taxon>Mycena</taxon>
    </lineage>
</organism>
<feature type="domain" description="Amidase" evidence="7">
    <location>
        <begin position="53"/>
        <end position="539"/>
    </location>
</feature>
<evidence type="ECO:0000256" key="3">
    <source>
        <dbReference type="ARBA" id="ARBA00012922"/>
    </source>
</evidence>
<comment type="similarity">
    <text evidence="2">Belongs to the amidase family.</text>
</comment>
<evidence type="ECO:0000256" key="5">
    <source>
        <dbReference type="PIRSR" id="PIRSR001221-1"/>
    </source>
</evidence>
<evidence type="ECO:0000256" key="1">
    <source>
        <dbReference type="ARBA" id="ARBA00001311"/>
    </source>
</evidence>
<dbReference type="InterPro" id="IPR023631">
    <property type="entry name" value="Amidase_dom"/>
</dbReference>
<dbReference type="SUPFAM" id="SSF75304">
    <property type="entry name" value="Amidase signature (AS) enzymes"/>
    <property type="match status" value="1"/>
</dbReference>
<dbReference type="InterPro" id="IPR036928">
    <property type="entry name" value="AS_sf"/>
</dbReference>
<dbReference type="GO" id="GO:0004040">
    <property type="term" value="F:amidase activity"/>
    <property type="evidence" value="ECO:0007669"/>
    <property type="project" value="UniProtKB-EC"/>
</dbReference>
<dbReference type="GO" id="GO:0017064">
    <property type="term" value="F:fatty acid amide hydrolase activity"/>
    <property type="evidence" value="ECO:0007669"/>
    <property type="project" value="TreeGrafter"/>
</dbReference>
<dbReference type="PANTHER" id="PTHR45847">
    <property type="entry name" value="FATTY ACID AMIDE HYDROLASE"/>
    <property type="match status" value="1"/>
</dbReference>
<dbReference type="GO" id="GO:0009062">
    <property type="term" value="P:fatty acid catabolic process"/>
    <property type="evidence" value="ECO:0007669"/>
    <property type="project" value="TreeGrafter"/>
</dbReference>
<evidence type="ECO:0000256" key="4">
    <source>
        <dbReference type="ARBA" id="ARBA00022801"/>
    </source>
</evidence>
<keyword evidence="9" id="KW-1185">Reference proteome</keyword>
<feature type="binding site" evidence="6">
    <location>
        <begin position="204"/>
        <end position="207"/>
    </location>
    <ligand>
        <name>substrate</name>
    </ligand>
</feature>
<dbReference type="InterPro" id="IPR020556">
    <property type="entry name" value="Amidase_CS"/>
</dbReference>
<feature type="active site" description="Charge relay system" evidence="5">
    <location>
        <position position="108"/>
    </location>
</feature>
<feature type="binding site" evidence="6">
    <location>
        <position position="157"/>
    </location>
    <ligand>
        <name>substrate</name>
    </ligand>
</feature>
<dbReference type="InterPro" id="IPR052096">
    <property type="entry name" value="Endocannabinoid_amidase"/>
</dbReference>
<name>A0AAD6TJ55_9AGAR</name>
<gene>
    <name evidence="8" type="ORF">C8F04DRAFT_454651</name>
</gene>
<feature type="active site" description="Charge relay system" evidence="5">
    <location>
        <position position="183"/>
    </location>
</feature>
<evidence type="ECO:0000256" key="6">
    <source>
        <dbReference type="PIRSR" id="PIRSR001221-2"/>
    </source>
</evidence>
<sequence>MAAAKRALREQILEREGKRPGNLPQAERAVFLRSTARDIVTNIERGTWTASQVLEIFIAQSIVAHSATNCITEVLFDEARRRARDLDAEFKATNRLKGPLHGVPISVKDQHDIEGYDTTIGFTACANKPAQITADFVKTMVDAGAVPFVKTNVPQTMYAYECSNPIWGRTTNPYNPAYSSGGSSGGEACMLALDASVIGLGSDIAGSLRIPASYCGVYSLKPGIGRVSDYGAKESFPGFDGIKSVCGPMARCMDDLELACRIAFGASGVYNAHPPLPFREVNLLKKLRFGYYTTDGIMKGSPAAIRAVKETMEALSAAGHECIEIDQHLTPEIMRIFLTLTSADGYKNLLRGVGSDPLDPSLAVLTFGPKVPQLIRSAAASAIDTFMGDKIMADILRLSGYRNVEAYHNACAKRNDIKKRFYDEIWTKYNLDGIITYVHASPQILHGGSNMLSMMSASTLTYNLVDSPSGVVPVTRVKASDVITDGWKNATGHGSPMCENELYFKQFKDKKPLYDPAAMDGMPIGLQIIGKIWEDEKVLAMMRVVDEVLGKERGFAPGSWEQRLQNREK</sequence>
<evidence type="ECO:0000313" key="9">
    <source>
        <dbReference type="Proteomes" id="UP001218188"/>
    </source>
</evidence>
<feature type="active site" description="Acyl-ester intermediate" evidence="5">
    <location>
        <position position="207"/>
    </location>
</feature>
<dbReference type="PROSITE" id="PS00571">
    <property type="entry name" value="AMIDASES"/>
    <property type="match status" value="1"/>
</dbReference>
<evidence type="ECO:0000313" key="8">
    <source>
        <dbReference type="EMBL" id="KAJ7045940.1"/>
    </source>
</evidence>
<dbReference type="Gene3D" id="3.90.1300.10">
    <property type="entry name" value="Amidase signature (AS) domain"/>
    <property type="match status" value="1"/>
</dbReference>
<comment type="catalytic activity">
    <reaction evidence="1">
        <text>a monocarboxylic acid amide + H2O = a monocarboxylate + NH4(+)</text>
        <dbReference type="Rhea" id="RHEA:12020"/>
        <dbReference type="ChEBI" id="CHEBI:15377"/>
        <dbReference type="ChEBI" id="CHEBI:28938"/>
        <dbReference type="ChEBI" id="CHEBI:35757"/>
        <dbReference type="ChEBI" id="CHEBI:83628"/>
        <dbReference type="EC" id="3.5.1.4"/>
    </reaction>
</comment>
<protein>
    <recommendedName>
        <fullName evidence="3">amidase</fullName>
        <ecNumber evidence="3">3.5.1.4</ecNumber>
    </recommendedName>
</protein>
<evidence type="ECO:0000259" key="7">
    <source>
        <dbReference type="Pfam" id="PF01425"/>
    </source>
</evidence>
<proteinExistence type="inferred from homology"/>
<keyword evidence="4" id="KW-0378">Hydrolase</keyword>